<evidence type="ECO:0000313" key="1">
    <source>
        <dbReference type="EMBL" id="ATL69268.1"/>
    </source>
</evidence>
<dbReference type="Proteomes" id="UP000221961">
    <property type="component" value="Chromosome"/>
</dbReference>
<reference evidence="1 2" key="1">
    <citation type="submission" date="2017-10" db="EMBL/GenBank/DDBJ databases">
        <title>Comparative genomics between pathogenic Norcardia.</title>
        <authorList>
            <person name="Zeng L."/>
        </authorList>
    </citation>
    <scope>NUCLEOTIDE SEQUENCE [LARGE SCALE GENOMIC DNA]</scope>
    <source>
        <strain evidence="1 2">NC_YFY_NT001</strain>
    </source>
</reference>
<name>A0A291RPS6_9NOCA</name>
<dbReference type="KEGG" id="ntp:CRH09_26920"/>
<sequence>MKTKTKYPGMSACFRFIADPANSTYAAFAVASLTSFNLGRRAEGAYCNFSKKIVNAKEMESISDYFYLYP</sequence>
<organism evidence="1 2">
    <name type="scientific">Nocardia terpenica</name>
    <dbReference type="NCBI Taxonomy" id="455432"/>
    <lineage>
        <taxon>Bacteria</taxon>
        <taxon>Bacillati</taxon>
        <taxon>Actinomycetota</taxon>
        <taxon>Actinomycetes</taxon>
        <taxon>Mycobacteriales</taxon>
        <taxon>Nocardiaceae</taxon>
        <taxon>Nocardia</taxon>
    </lineage>
</organism>
<gene>
    <name evidence="1" type="ORF">CRH09_26920</name>
</gene>
<evidence type="ECO:0000313" key="2">
    <source>
        <dbReference type="Proteomes" id="UP000221961"/>
    </source>
</evidence>
<accession>A0A291RPS6</accession>
<dbReference type="EMBL" id="CP023778">
    <property type="protein sequence ID" value="ATL69268.1"/>
    <property type="molecule type" value="Genomic_DNA"/>
</dbReference>
<proteinExistence type="predicted"/>
<protein>
    <submittedName>
        <fullName evidence="1">Uncharacterized protein</fullName>
    </submittedName>
</protein>
<dbReference type="AlphaFoldDB" id="A0A291RPS6"/>